<dbReference type="Pfam" id="PF06766">
    <property type="entry name" value="Hydrophobin_2"/>
    <property type="match status" value="1"/>
</dbReference>
<protein>
    <submittedName>
        <fullName evidence="5">Hydrophobin</fullName>
    </submittedName>
</protein>
<keyword evidence="4" id="KW-0732">Signal</keyword>
<evidence type="ECO:0000256" key="2">
    <source>
        <dbReference type="ARBA" id="ARBA00009576"/>
    </source>
</evidence>
<evidence type="ECO:0000313" key="5">
    <source>
        <dbReference type="EMBL" id="ABS59366.1"/>
    </source>
</evidence>
<dbReference type="OMA" id="GQKARCC"/>
<dbReference type="GO" id="GO:0005576">
    <property type="term" value="C:extracellular region"/>
    <property type="evidence" value="ECO:0007669"/>
    <property type="project" value="InterPro"/>
</dbReference>
<keyword evidence="3" id="KW-1015">Disulfide bond</keyword>
<dbReference type="SUPFAM" id="SSF101751">
    <property type="entry name" value="Hydrophobin II, HfbII"/>
    <property type="match status" value="1"/>
</dbReference>
<comment type="similarity">
    <text evidence="2">Belongs to the cerato-ulmin hydrophobin family.</text>
</comment>
<reference evidence="5" key="1">
    <citation type="journal article" date="2008" name="BMC Evol. Biol.">
        <title>Purifying selection and birth-and-death evolution in the class II hydrophobin gene families of the ascomycete Trichoderma/Hypocrea.</title>
        <authorList>
            <person name="Kubicek C.P."/>
            <person name="Baker S."/>
            <person name="Gamauf C."/>
            <person name="Kenerley C.M."/>
            <person name="Druzhinina I.S."/>
        </authorList>
    </citation>
    <scope>NUCLEOTIDE SEQUENCE</scope>
    <source>
        <strain evidence="5">Tahyd5a</strain>
    </source>
</reference>
<dbReference type="PANTHER" id="PTHR42341:SF1">
    <property type="entry name" value="HYDROPHOBIN"/>
    <property type="match status" value="1"/>
</dbReference>
<feature type="chain" id="PRO_5002709563" evidence="4">
    <location>
        <begin position="17"/>
        <end position="106"/>
    </location>
</feature>
<organism evidence="5">
    <name type="scientific">Hypocrea atroviridis</name>
    <name type="common">Trichoderma atroviride</name>
    <dbReference type="NCBI Taxonomy" id="63577"/>
    <lineage>
        <taxon>Eukaryota</taxon>
        <taxon>Fungi</taxon>
        <taxon>Dikarya</taxon>
        <taxon>Ascomycota</taxon>
        <taxon>Pezizomycotina</taxon>
        <taxon>Sordariomycetes</taxon>
        <taxon>Hypocreomycetidae</taxon>
        <taxon>Hypocreales</taxon>
        <taxon>Hypocreaceae</taxon>
        <taxon>Trichoderma</taxon>
    </lineage>
</organism>
<accession>A7LNW0</accession>
<dbReference type="InterPro" id="IPR036686">
    <property type="entry name" value="Class_II_Hydrophobin_sf"/>
</dbReference>
<dbReference type="AlphaFoldDB" id="A7LNW0"/>
<evidence type="ECO:0000256" key="4">
    <source>
        <dbReference type="SAM" id="SignalP"/>
    </source>
</evidence>
<dbReference type="PANTHER" id="PTHR42341">
    <property type="entry name" value="HYDROPHOBIN"/>
    <property type="match status" value="1"/>
</dbReference>
<comment type="subcellular location">
    <subcellularLocation>
        <location evidence="1">Cell envelope</location>
    </subcellularLocation>
</comment>
<dbReference type="EMBL" id="EU053451">
    <property type="protein sequence ID" value="ABS59366.1"/>
    <property type="molecule type" value="Genomic_DNA"/>
</dbReference>
<dbReference type="InterPro" id="IPR010636">
    <property type="entry name" value="Class_II_hydrophobin"/>
</dbReference>
<evidence type="ECO:0000256" key="3">
    <source>
        <dbReference type="ARBA" id="ARBA00023157"/>
    </source>
</evidence>
<name>A7LNW0_HYPAT</name>
<sequence>MQFFAVATLFLATAFAAPSVDSNGNGVAHRQPAPFCPPGLLYTNPQCCDVDVLGVADLNCVVPPRGPSNCKTFSGICASIGKEPKCCAVPILGQALLCTDPVGSRN</sequence>
<evidence type="ECO:0000256" key="1">
    <source>
        <dbReference type="ARBA" id="ARBA00004196"/>
    </source>
</evidence>
<feature type="signal peptide" evidence="4">
    <location>
        <begin position="1"/>
        <end position="16"/>
    </location>
</feature>
<dbReference type="Gene3D" id="3.20.120.10">
    <property type="entry name" value="Hydrophobin"/>
    <property type="match status" value="1"/>
</dbReference>
<dbReference type="CDD" id="cd23508">
    <property type="entry name" value="hydrophobin_II"/>
    <property type="match status" value="1"/>
</dbReference>
<proteinExistence type="inferred from homology"/>